<feature type="domain" description="NTP pyrophosphohydrolase MazG-like" evidence="2">
    <location>
        <begin position="31"/>
        <end position="101"/>
    </location>
</feature>
<dbReference type="InterPro" id="IPR048011">
    <property type="entry name" value="NTP-PPase_MazG-like_C"/>
</dbReference>
<comment type="caution">
    <text evidence="3">The sequence shown here is derived from an EMBL/GenBank/DDBJ whole genome shotgun (WGS) entry which is preliminary data.</text>
</comment>
<evidence type="ECO:0000313" key="4">
    <source>
        <dbReference type="Proteomes" id="UP000297872"/>
    </source>
</evidence>
<feature type="compositionally biased region" description="Acidic residues" evidence="1">
    <location>
        <begin position="133"/>
        <end position="144"/>
    </location>
</feature>
<dbReference type="GO" id="GO:0046047">
    <property type="term" value="P:TTP catabolic process"/>
    <property type="evidence" value="ECO:0007669"/>
    <property type="project" value="TreeGrafter"/>
</dbReference>
<dbReference type="CDD" id="cd11529">
    <property type="entry name" value="NTP-PPase_MazG_Cterm"/>
    <property type="match status" value="1"/>
</dbReference>
<dbReference type="InterPro" id="IPR004518">
    <property type="entry name" value="MazG-like_dom"/>
</dbReference>
<dbReference type="GO" id="GO:0046081">
    <property type="term" value="P:dUTP catabolic process"/>
    <property type="evidence" value="ECO:0007669"/>
    <property type="project" value="TreeGrafter"/>
</dbReference>
<organism evidence="3 4">
    <name type="scientific">Segatella hominis</name>
    <dbReference type="NCBI Taxonomy" id="2518605"/>
    <lineage>
        <taxon>Bacteria</taxon>
        <taxon>Pseudomonadati</taxon>
        <taxon>Bacteroidota</taxon>
        <taxon>Bacteroidia</taxon>
        <taxon>Bacteroidales</taxon>
        <taxon>Prevotellaceae</taxon>
        <taxon>Segatella</taxon>
    </lineage>
</organism>
<dbReference type="InterPro" id="IPR011551">
    <property type="entry name" value="NTP_PyrPHydrolase_MazG"/>
</dbReference>
<accession>A0A4Y8VS48</accession>
<dbReference type="GeneID" id="302994346"/>
<dbReference type="GO" id="GO:0046061">
    <property type="term" value="P:dATP catabolic process"/>
    <property type="evidence" value="ECO:0007669"/>
    <property type="project" value="TreeGrafter"/>
</dbReference>
<dbReference type="GO" id="GO:0006203">
    <property type="term" value="P:dGTP catabolic process"/>
    <property type="evidence" value="ECO:0007669"/>
    <property type="project" value="TreeGrafter"/>
</dbReference>
<sequence length="318" mass="37215">MHTKEEKMAAFSRLLDVQDRLRLQCPWDRKQTFESLRPNTIEETFELCDALMKRDYKDIKKELGDVLEHVMFYSIIGREDGEFDICDVCNQEADKLMFRHPFINWNEEGEWSVSNPDMYINENGQVVYKEEKCESEDSASDDDQNSLVKAGSVKPKTSTAVEKTWEQIKQQEKDGNERVLSGVPNALPSLIKAYRIQDKARNVGFDWKNKEDVWDKVQEELDELKIELAKEDKENSTKELGDFLFSVINAARLYKLNPDNALEHTNQKFIRRFNYVEDHTLKKGKNLKDISLEEMDLLWNEAKSLEKNEGQSKEVNKD</sequence>
<dbReference type="PANTHER" id="PTHR30522:SF0">
    <property type="entry name" value="NUCLEOSIDE TRIPHOSPHATE PYROPHOSPHOHYDROLASE"/>
    <property type="match status" value="1"/>
</dbReference>
<keyword evidence="4" id="KW-1185">Reference proteome</keyword>
<feature type="region of interest" description="Disordered" evidence="1">
    <location>
        <begin position="131"/>
        <end position="153"/>
    </location>
</feature>
<dbReference type="OrthoDB" id="9808939at2"/>
<dbReference type="NCBIfam" id="TIGR00444">
    <property type="entry name" value="mazG"/>
    <property type="match status" value="1"/>
</dbReference>
<dbReference type="FunFam" id="1.10.287.1080:FF:000003">
    <property type="entry name" value="Nucleoside triphosphate pyrophosphohydrolase"/>
    <property type="match status" value="1"/>
</dbReference>
<proteinExistence type="predicted"/>
<evidence type="ECO:0000313" key="3">
    <source>
        <dbReference type="EMBL" id="TFH83432.1"/>
    </source>
</evidence>
<reference evidence="3 4" key="1">
    <citation type="submission" date="2019-02" db="EMBL/GenBank/DDBJ databases">
        <title>Draft Genome Sequence of the Prevotella sp. BCRC 81118, Isolated from Human Feces.</title>
        <authorList>
            <person name="Huang C.-H."/>
        </authorList>
    </citation>
    <scope>NUCLEOTIDE SEQUENCE [LARGE SCALE GENOMIC DNA]</scope>
    <source>
        <strain evidence="3 4">BCRC 81118</strain>
    </source>
</reference>
<keyword evidence="3" id="KW-0378">Hydrolase</keyword>
<feature type="domain" description="NTP pyrophosphohydrolase MazG-like" evidence="2">
    <location>
        <begin position="215"/>
        <end position="275"/>
    </location>
</feature>
<dbReference type="GO" id="GO:0047429">
    <property type="term" value="F:nucleoside triphosphate diphosphatase activity"/>
    <property type="evidence" value="ECO:0007669"/>
    <property type="project" value="InterPro"/>
</dbReference>
<dbReference type="CDD" id="cd11528">
    <property type="entry name" value="NTP-PPase_MazG_Nterm"/>
    <property type="match status" value="1"/>
</dbReference>
<evidence type="ECO:0000256" key="1">
    <source>
        <dbReference type="SAM" id="MobiDB-lite"/>
    </source>
</evidence>
<name>A0A4Y8VS48_9BACT</name>
<dbReference type="PANTHER" id="PTHR30522">
    <property type="entry name" value="NUCLEOSIDE TRIPHOSPHATE PYROPHOSPHOHYDROLASE"/>
    <property type="match status" value="1"/>
</dbReference>
<dbReference type="SUPFAM" id="SSF101386">
    <property type="entry name" value="all-alpha NTP pyrophosphatases"/>
    <property type="match status" value="2"/>
</dbReference>
<dbReference type="Gene3D" id="1.10.287.1080">
    <property type="entry name" value="MazG-like"/>
    <property type="match status" value="2"/>
</dbReference>
<dbReference type="EMBL" id="SGVY01000006">
    <property type="protein sequence ID" value="TFH83432.1"/>
    <property type="molecule type" value="Genomic_DNA"/>
</dbReference>
<dbReference type="AlphaFoldDB" id="A0A4Y8VS48"/>
<gene>
    <name evidence="3" type="ORF">EXN75_03420</name>
</gene>
<evidence type="ECO:0000259" key="2">
    <source>
        <dbReference type="Pfam" id="PF03819"/>
    </source>
</evidence>
<protein>
    <submittedName>
        <fullName evidence="3">Nucleoside triphosphate pyrophosphohydrolase</fullName>
    </submittedName>
</protein>
<dbReference type="GO" id="GO:0046052">
    <property type="term" value="P:UTP catabolic process"/>
    <property type="evidence" value="ECO:0007669"/>
    <property type="project" value="TreeGrafter"/>
</dbReference>
<dbReference type="Pfam" id="PF03819">
    <property type="entry name" value="MazG"/>
    <property type="match status" value="2"/>
</dbReference>
<dbReference type="RefSeq" id="WP_134842839.1">
    <property type="nucleotide sequence ID" value="NZ_SGVY01000006.1"/>
</dbReference>
<dbReference type="Proteomes" id="UP000297872">
    <property type="component" value="Unassembled WGS sequence"/>
</dbReference>
<dbReference type="GO" id="GO:0046076">
    <property type="term" value="P:dTTP catabolic process"/>
    <property type="evidence" value="ECO:0007669"/>
    <property type="project" value="TreeGrafter"/>
</dbReference>
<dbReference type="InterPro" id="IPR048015">
    <property type="entry name" value="NTP-PPase_MazG-like_N"/>
</dbReference>